<evidence type="ECO:0000313" key="1">
    <source>
        <dbReference type="EMBL" id="KAI4339041.1"/>
    </source>
</evidence>
<dbReference type="EMBL" id="CM042886">
    <property type="protein sequence ID" value="KAI4339041.1"/>
    <property type="molecule type" value="Genomic_DNA"/>
</dbReference>
<reference evidence="2" key="1">
    <citation type="journal article" date="2023" name="Front. Plant Sci.">
        <title>Chromosomal-level genome assembly of Melastoma candidum provides insights into trichome evolution.</title>
        <authorList>
            <person name="Zhong Y."/>
            <person name="Wu W."/>
            <person name="Sun C."/>
            <person name="Zou P."/>
            <person name="Liu Y."/>
            <person name="Dai S."/>
            <person name="Zhou R."/>
        </authorList>
    </citation>
    <scope>NUCLEOTIDE SEQUENCE [LARGE SCALE GENOMIC DNA]</scope>
</reference>
<keyword evidence="2" id="KW-1185">Reference proteome</keyword>
<organism evidence="1 2">
    <name type="scientific">Melastoma candidum</name>
    <dbReference type="NCBI Taxonomy" id="119954"/>
    <lineage>
        <taxon>Eukaryota</taxon>
        <taxon>Viridiplantae</taxon>
        <taxon>Streptophyta</taxon>
        <taxon>Embryophyta</taxon>
        <taxon>Tracheophyta</taxon>
        <taxon>Spermatophyta</taxon>
        <taxon>Magnoliopsida</taxon>
        <taxon>eudicotyledons</taxon>
        <taxon>Gunneridae</taxon>
        <taxon>Pentapetalae</taxon>
        <taxon>rosids</taxon>
        <taxon>malvids</taxon>
        <taxon>Myrtales</taxon>
        <taxon>Melastomataceae</taxon>
        <taxon>Melastomatoideae</taxon>
        <taxon>Melastomateae</taxon>
        <taxon>Melastoma</taxon>
    </lineage>
</organism>
<gene>
    <name evidence="1" type="ORF">MLD38_024027</name>
</gene>
<name>A0ACB9NSR0_9MYRT</name>
<proteinExistence type="predicted"/>
<dbReference type="Proteomes" id="UP001057402">
    <property type="component" value="Chromosome 7"/>
</dbReference>
<accession>A0ACB9NSR0</accession>
<sequence length="175" mass="19247">MKRSSIMENVPRSIVMLSVAALCFFALPQVVHGESRFFVEGTVYCDTCRAQFITKISEYIEGARVRLECRDREGGSLTYSIEGETNANGLYSLPVDGDREDQICEVVLVKSNKPGCEEIDNSAFVRKGARVSITANNGLASPVRLANPLGFLKDKPLPECDKVLKELGLVPSELM</sequence>
<comment type="caution">
    <text evidence="1">The sequence shown here is derived from an EMBL/GenBank/DDBJ whole genome shotgun (WGS) entry which is preliminary data.</text>
</comment>
<protein>
    <submittedName>
        <fullName evidence="1">Uncharacterized protein</fullName>
    </submittedName>
</protein>
<evidence type="ECO:0000313" key="2">
    <source>
        <dbReference type="Proteomes" id="UP001057402"/>
    </source>
</evidence>